<proteinExistence type="predicted"/>
<accession>A0A5M5BTN6</accession>
<dbReference type="InterPro" id="IPR050513">
    <property type="entry name" value="RavA_ATPases"/>
</dbReference>
<dbReference type="SMART" id="SM00382">
    <property type="entry name" value="AAA"/>
    <property type="match status" value="1"/>
</dbReference>
<evidence type="ECO:0000313" key="3">
    <source>
        <dbReference type="Proteomes" id="UP000323717"/>
    </source>
</evidence>
<gene>
    <name evidence="2" type="ORF">F3D71_29335</name>
</gene>
<dbReference type="InterPro" id="IPR027417">
    <property type="entry name" value="P-loop_NTPase"/>
</dbReference>
<evidence type="ECO:0000259" key="1">
    <source>
        <dbReference type="SMART" id="SM00382"/>
    </source>
</evidence>
<protein>
    <submittedName>
        <fullName evidence="2">AAA domain-containing protein</fullName>
    </submittedName>
</protein>
<dbReference type="Pfam" id="PF20030">
    <property type="entry name" value="bpMoxR"/>
    <property type="match status" value="1"/>
</dbReference>
<dbReference type="Pfam" id="PF17868">
    <property type="entry name" value="AAA_lid_8"/>
    <property type="match status" value="1"/>
</dbReference>
<evidence type="ECO:0000313" key="2">
    <source>
        <dbReference type="EMBL" id="KAA3934010.1"/>
    </source>
</evidence>
<dbReference type="AlphaFoldDB" id="A0A5M5BTN6"/>
<name>A0A5M5BTN6_BACOV</name>
<feature type="domain" description="AAA+ ATPase" evidence="1">
    <location>
        <begin position="35"/>
        <end position="178"/>
    </location>
</feature>
<feature type="non-terminal residue" evidence="2">
    <location>
        <position position="283"/>
    </location>
</feature>
<organism evidence="2 3">
    <name type="scientific">Bacteroides ovatus</name>
    <dbReference type="NCBI Taxonomy" id="28116"/>
    <lineage>
        <taxon>Bacteria</taxon>
        <taxon>Pseudomonadati</taxon>
        <taxon>Bacteroidota</taxon>
        <taxon>Bacteroidia</taxon>
        <taxon>Bacteroidales</taxon>
        <taxon>Bacteroidaceae</taxon>
        <taxon>Bacteroides</taxon>
    </lineage>
</organism>
<dbReference type="CDD" id="cd00009">
    <property type="entry name" value="AAA"/>
    <property type="match status" value="1"/>
</dbReference>
<dbReference type="InterPro" id="IPR041538">
    <property type="entry name" value="RavA-like_AAA_lid"/>
</dbReference>
<dbReference type="InterPro" id="IPR003593">
    <property type="entry name" value="AAA+_ATPase"/>
</dbReference>
<dbReference type="SUPFAM" id="SSF52540">
    <property type="entry name" value="P-loop containing nucleoside triphosphate hydrolases"/>
    <property type="match status" value="1"/>
</dbReference>
<dbReference type="PANTHER" id="PTHR32204:SF0">
    <property type="entry name" value="ATPASE RAVA"/>
    <property type="match status" value="1"/>
</dbReference>
<dbReference type="Gene3D" id="3.40.50.300">
    <property type="entry name" value="P-loop containing nucleotide triphosphate hydrolases"/>
    <property type="match status" value="1"/>
</dbReference>
<reference evidence="2 3" key="1">
    <citation type="journal article" date="2019" name="Nat. Med.">
        <title>A library of human gut bacterial isolates paired with longitudinal multiomics data enables mechanistic microbiome research.</title>
        <authorList>
            <person name="Poyet M."/>
            <person name="Groussin M."/>
            <person name="Gibbons S.M."/>
            <person name="Avila-Pacheco J."/>
            <person name="Jiang X."/>
            <person name="Kearney S.M."/>
            <person name="Perrotta A.R."/>
            <person name="Berdy B."/>
            <person name="Zhao S."/>
            <person name="Lieberman T.D."/>
            <person name="Swanson P.K."/>
            <person name="Smith M."/>
            <person name="Roesemann S."/>
            <person name="Alexander J.E."/>
            <person name="Rich S.A."/>
            <person name="Livny J."/>
            <person name="Vlamakis H."/>
            <person name="Clish C."/>
            <person name="Bullock K."/>
            <person name="Deik A."/>
            <person name="Scott J."/>
            <person name="Pierce K.A."/>
            <person name="Xavier R.J."/>
            <person name="Alm E.J."/>
        </authorList>
    </citation>
    <scope>NUCLEOTIDE SEQUENCE [LARGE SCALE GENOMIC DNA]</scope>
    <source>
        <strain evidence="2 3">BIOML-A163</strain>
    </source>
</reference>
<dbReference type="EMBL" id="VWLE01000819">
    <property type="protein sequence ID" value="KAA3934010.1"/>
    <property type="molecule type" value="Genomic_DNA"/>
</dbReference>
<dbReference type="InterPro" id="IPR045427">
    <property type="entry name" value="MoxR"/>
</dbReference>
<sequence>MKSIKSHITQLLKSLNEGVFEKEHTIALSLLSAMAGESIFLLGPPGVAKSLVARRLKLAFKDADAFEYLMSRFSTPDEIFGPVSISKLKDEDTYERITKGYLPTASIVFLDEIWKAGPAIQNSLLTVINEKIYRNGQFTVRVPLKALIAASNELPAKGEGLEALYDRFLIRQFVGCIEQEYAFDQMISSTREIEPEIPEKLQVNDELYNQIQAESEKVGIHYTIFELIHNIKREIEQYNTGRDENTPPIYVSDRRWKKIVGLLRTTAYLNESPGIHFSDCLLM</sequence>
<dbReference type="Proteomes" id="UP000323717">
    <property type="component" value="Unassembled WGS sequence"/>
</dbReference>
<comment type="caution">
    <text evidence="2">The sequence shown here is derived from an EMBL/GenBank/DDBJ whole genome shotgun (WGS) entry which is preliminary data.</text>
</comment>
<dbReference type="PANTHER" id="PTHR32204">
    <property type="entry name" value="ATPASE RAVA"/>
    <property type="match status" value="1"/>
</dbReference>